<dbReference type="PRINTS" id="PR01041">
    <property type="entry name" value="TRNASYNTHMET"/>
</dbReference>
<evidence type="ECO:0000256" key="10">
    <source>
        <dbReference type="RuleBase" id="RU363039"/>
    </source>
</evidence>
<dbReference type="InterPro" id="IPR014729">
    <property type="entry name" value="Rossmann-like_a/b/a_fold"/>
</dbReference>
<dbReference type="Proteomes" id="UP001271007">
    <property type="component" value="Unassembled WGS sequence"/>
</dbReference>
<evidence type="ECO:0000256" key="8">
    <source>
        <dbReference type="ARBA" id="ARBA00047364"/>
    </source>
</evidence>
<dbReference type="Gene3D" id="1.10.730.10">
    <property type="entry name" value="Isoleucyl-tRNA Synthetase, Domain 1"/>
    <property type="match status" value="1"/>
</dbReference>
<comment type="catalytic activity">
    <reaction evidence="8">
        <text>tRNA(Met) + L-methionine + ATP = L-methionyl-tRNA(Met) + AMP + diphosphate</text>
        <dbReference type="Rhea" id="RHEA:13481"/>
        <dbReference type="Rhea" id="RHEA-COMP:9667"/>
        <dbReference type="Rhea" id="RHEA-COMP:9698"/>
        <dbReference type="ChEBI" id="CHEBI:30616"/>
        <dbReference type="ChEBI" id="CHEBI:33019"/>
        <dbReference type="ChEBI" id="CHEBI:57844"/>
        <dbReference type="ChEBI" id="CHEBI:78442"/>
        <dbReference type="ChEBI" id="CHEBI:78530"/>
        <dbReference type="ChEBI" id="CHEBI:456215"/>
        <dbReference type="EC" id="6.1.1.10"/>
    </reaction>
</comment>
<evidence type="ECO:0000256" key="5">
    <source>
        <dbReference type="ARBA" id="ARBA00022840"/>
    </source>
</evidence>
<dbReference type="CDD" id="cd00814">
    <property type="entry name" value="MetRS_core"/>
    <property type="match status" value="1"/>
</dbReference>
<evidence type="ECO:0000256" key="3">
    <source>
        <dbReference type="ARBA" id="ARBA00022598"/>
    </source>
</evidence>
<name>A0AAJ0D7N0_9PEZI</name>
<feature type="domain" description="Methionyl/Leucyl tRNA synthetase" evidence="11">
    <location>
        <begin position="56"/>
        <end position="422"/>
    </location>
</feature>
<evidence type="ECO:0000256" key="6">
    <source>
        <dbReference type="ARBA" id="ARBA00022917"/>
    </source>
</evidence>
<dbReference type="GO" id="GO:0005524">
    <property type="term" value="F:ATP binding"/>
    <property type="evidence" value="ECO:0007669"/>
    <property type="project" value="UniProtKB-KW"/>
</dbReference>
<dbReference type="InterPro" id="IPR009080">
    <property type="entry name" value="tRNAsynth_Ia_anticodon-bd"/>
</dbReference>
<organism evidence="12 13">
    <name type="scientific">Extremus antarcticus</name>
    <dbReference type="NCBI Taxonomy" id="702011"/>
    <lineage>
        <taxon>Eukaryota</taxon>
        <taxon>Fungi</taxon>
        <taxon>Dikarya</taxon>
        <taxon>Ascomycota</taxon>
        <taxon>Pezizomycotina</taxon>
        <taxon>Dothideomycetes</taxon>
        <taxon>Dothideomycetidae</taxon>
        <taxon>Mycosphaerellales</taxon>
        <taxon>Extremaceae</taxon>
        <taxon>Extremus</taxon>
    </lineage>
</organism>
<accession>A0AAJ0D7N0</accession>
<dbReference type="GO" id="GO:0005739">
    <property type="term" value="C:mitochondrion"/>
    <property type="evidence" value="ECO:0007669"/>
    <property type="project" value="UniProtKB-ARBA"/>
</dbReference>
<gene>
    <name evidence="12" type="primary">MSM1</name>
    <name evidence="12" type="ORF">LTR09_010517</name>
</gene>
<dbReference type="AlphaFoldDB" id="A0AAJ0D7N0"/>
<dbReference type="NCBIfam" id="TIGR00398">
    <property type="entry name" value="metG"/>
    <property type="match status" value="1"/>
</dbReference>
<comment type="caution">
    <text evidence="12">The sequence shown here is derived from an EMBL/GenBank/DDBJ whole genome shotgun (WGS) entry which is preliminary data.</text>
</comment>
<dbReference type="SUPFAM" id="SSF52374">
    <property type="entry name" value="Nucleotidylyl transferase"/>
    <property type="match status" value="1"/>
</dbReference>
<protein>
    <recommendedName>
        <fullName evidence="9">Probable methionine--tRNA ligase, mitochondrial</fullName>
        <ecNumber evidence="2">6.1.1.10</ecNumber>
    </recommendedName>
</protein>
<keyword evidence="7 10" id="KW-0030">Aminoacyl-tRNA synthetase</keyword>
<dbReference type="GO" id="GO:0006431">
    <property type="term" value="P:methionyl-tRNA aminoacylation"/>
    <property type="evidence" value="ECO:0007669"/>
    <property type="project" value="InterPro"/>
</dbReference>
<evidence type="ECO:0000256" key="9">
    <source>
        <dbReference type="ARBA" id="ARBA00068817"/>
    </source>
</evidence>
<dbReference type="InterPro" id="IPR015413">
    <property type="entry name" value="Methionyl/Leucyl_tRNA_Synth"/>
</dbReference>
<dbReference type="GO" id="GO:0004825">
    <property type="term" value="F:methionine-tRNA ligase activity"/>
    <property type="evidence" value="ECO:0007669"/>
    <property type="project" value="UniProtKB-EC"/>
</dbReference>
<comment type="similarity">
    <text evidence="1 10">Belongs to the class-I aminoacyl-tRNA synthetase family.</text>
</comment>
<sequence>MRARVFPVLGASTPLQSLIARRWRPQWICHNCQQRQPQYRRLATSTPTPAEQAKPYYVTTPIFYVNAAPHVGHMYTMILTDVLKRWQQLKGRPAILLTGTDEHGIKIQRAAAKANVEPEEFCDKGAEVFRELAARIDISNDVFMRTTGKKHKQAVEYAWQMLEQGGYIYESKHEGWYSVSDETFYPQGQVQLIVDPPTGRKIMVSVETGKEVEWTSERNYHFRLSAFQERLLEFYERNPTFIVPESRMNEIVRQVRDGLEDLSVSRPVERLTWGVRVPTDPSQTMYVWLDALLNYASAVGYPFTPGSESAGGWPADVHVVGKDIIRFHCIYWPAFLMALDLPLPKQVLTTAHWTLGKQKMSKSVGNVVNPFFALERFGTDVMRWYLIHDGGITDDADYDNLHIVDKYKKGLQGGVGNLASRILKGKGWNLRHAVENFAQPDFVPTADAPRSLSFKDTDEIGPPTYDSLASLPAEAERLMTDLLPNKALQRIMDSVYTANAYVQHAAPWTLVKLRMAEQANPTPDTARIAELDESAHHIVFLTAETLRITGIMLQPFMPGKAKELLDMLGVAEERRGWEWCQVGRDAGYGTPMVELGKRGEGGLFPMLSSQW</sequence>
<reference evidence="12" key="1">
    <citation type="submission" date="2023-04" db="EMBL/GenBank/DDBJ databases">
        <title>Black Yeasts Isolated from many extreme environments.</title>
        <authorList>
            <person name="Coleine C."/>
            <person name="Stajich J.E."/>
            <person name="Selbmann L."/>
        </authorList>
    </citation>
    <scope>NUCLEOTIDE SEQUENCE</scope>
    <source>
        <strain evidence="12">CCFEE 5312</strain>
    </source>
</reference>
<dbReference type="Pfam" id="PF09334">
    <property type="entry name" value="tRNA-synt_1g"/>
    <property type="match status" value="1"/>
</dbReference>
<evidence type="ECO:0000256" key="4">
    <source>
        <dbReference type="ARBA" id="ARBA00022741"/>
    </source>
</evidence>
<dbReference type="PANTHER" id="PTHR43326">
    <property type="entry name" value="METHIONYL-TRNA SYNTHETASE"/>
    <property type="match status" value="1"/>
</dbReference>
<dbReference type="EMBL" id="JAWDJX010000052">
    <property type="protein sequence ID" value="KAK3048178.1"/>
    <property type="molecule type" value="Genomic_DNA"/>
</dbReference>
<evidence type="ECO:0000256" key="7">
    <source>
        <dbReference type="ARBA" id="ARBA00023146"/>
    </source>
</evidence>
<keyword evidence="4 10" id="KW-0547">Nucleotide-binding</keyword>
<evidence type="ECO:0000259" key="11">
    <source>
        <dbReference type="Pfam" id="PF09334"/>
    </source>
</evidence>
<keyword evidence="5 10" id="KW-0067">ATP-binding</keyword>
<evidence type="ECO:0000256" key="1">
    <source>
        <dbReference type="ARBA" id="ARBA00005594"/>
    </source>
</evidence>
<dbReference type="FunFam" id="2.170.220.10:FF:000001">
    <property type="entry name" value="methionine--tRNA ligase, mitochondrial"/>
    <property type="match status" value="1"/>
</dbReference>
<dbReference type="Gene3D" id="2.170.220.10">
    <property type="match status" value="1"/>
</dbReference>
<dbReference type="Gene3D" id="3.40.50.620">
    <property type="entry name" value="HUPs"/>
    <property type="match status" value="1"/>
</dbReference>
<dbReference type="PANTHER" id="PTHR43326:SF1">
    <property type="entry name" value="METHIONINE--TRNA LIGASE, MITOCHONDRIAL"/>
    <property type="match status" value="1"/>
</dbReference>
<dbReference type="EC" id="6.1.1.10" evidence="2"/>
<evidence type="ECO:0000313" key="12">
    <source>
        <dbReference type="EMBL" id="KAK3048178.1"/>
    </source>
</evidence>
<evidence type="ECO:0000313" key="13">
    <source>
        <dbReference type="Proteomes" id="UP001271007"/>
    </source>
</evidence>
<dbReference type="InterPro" id="IPR023457">
    <property type="entry name" value="Met-tRNA_synth_2"/>
</dbReference>
<dbReference type="SUPFAM" id="SSF47323">
    <property type="entry name" value="Anticodon-binding domain of a subclass of class I aminoacyl-tRNA synthetases"/>
    <property type="match status" value="1"/>
</dbReference>
<proteinExistence type="inferred from homology"/>
<keyword evidence="6 10" id="KW-0648">Protein biosynthesis</keyword>
<evidence type="ECO:0000256" key="2">
    <source>
        <dbReference type="ARBA" id="ARBA00012838"/>
    </source>
</evidence>
<dbReference type="InterPro" id="IPR014758">
    <property type="entry name" value="Met-tRNA_synth"/>
</dbReference>
<keyword evidence="13" id="KW-1185">Reference proteome</keyword>
<dbReference type="InterPro" id="IPR033911">
    <property type="entry name" value="MetRS_core"/>
</dbReference>
<keyword evidence="3 10" id="KW-0436">Ligase</keyword>